<keyword evidence="1" id="KW-0472">Membrane</keyword>
<evidence type="ECO:0000313" key="2">
    <source>
        <dbReference type="EMBL" id="TDY37044.1"/>
    </source>
</evidence>
<comment type="caution">
    <text evidence="2">The sequence shown here is derived from an EMBL/GenBank/DDBJ whole genome shotgun (WGS) entry which is preliminary data.</text>
</comment>
<accession>A0A4V6QCU4</accession>
<feature type="transmembrane region" description="Helical" evidence="1">
    <location>
        <begin position="6"/>
        <end position="22"/>
    </location>
</feature>
<evidence type="ECO:0000256" key="1">
    <source>
        <dbReference type="SAM" id="Phobius"/>
    </source>
</evidence>
<protein>
    <submittedName>
        <fullName evidence="2">Uncharacterized protein</fullName>
    </submittedName>
</protein>
<dbReference type="EMBL" id="SORE01000046">
    <property type="protein sequence ID" value="TDY37044.1"/>
    <property type="molecule type" value="Genomic_DNA"/>
</dbReference>
<gene>
    <name evidence="2" type="ORF">BX592_1463</name>
</gene>
<dbReference type="AlphaFoldDB" id="A0A4V6QCU4"/>
<proteinExistence type="predicted"/>
<keyword evidence="1" id="KW-1133">Transmembrane helix</keyword>
<keyword evidence="1" id="KW-0812">Transmembrane</keyword>
<sequence>MIMEIGAVAIALVVLLITFLLFGRDVENSFKAKFLYWLKSTMKMAPSLSAWFAYNDQVAFGLMGTVVSIGLAAVLTLGRSYLLAML</sequence>
<organism evidence="2 3">
    <name type="scientific">Paraburkholderia rhizosphaerae</name>
    <dbReference type="NCBI Taxonomy" id="480658"/>
    <lineage>
        <taxon>Bacteria</taxon>
        <taxon>Pseudomonadati</taxon>
        <taxon>Pseudomonadota</taxon>
        <taxon>Betaproteobacteria</taxon>
        <taxon>Burkholderiales</taxon>
        <taxon>Burkholderiaceae</taxon>
        <taxon>Paraburkholderia</taxon>
    </lineage>
</organism>
<evidence type="ECO:0000313" key="3">
    <source>
        <dbReference type="Proteomes" id="UP000295509"/>
    </source>
</evidence>
<keyword evidence="3" id="KW-1185">Reference proteome</keyword>
<name>A0A4V6QCU4_9BURK</name>
<dbReference type="Proteomes" id="UP000295509">
    <property type="component" value="Unassembled WGS sequence"/>
</dbReference>
<feature type="transmembrane region" description="Helical" evidence="1">
    <location>
        <begin position="60"/>
        <end position="82"/>
    </location>
</feature>
<reference evidence="2 3" key="1">
    <citation type="submission" date="2019-03" db="EMBL/GenBank/DDBJ databases">
        <title>Genomic Encyclopedia of Type Strains, Phase III (KMG-III): the genomes of soil and plant-associated and newly described type strains.</title>
        <authorList>
            <person name="Whitman W."/>
        </authorList>
    </citation>
    <scope>NUCLEOTIDE SEQUENCE [LARGE SCALE GENOMIC DNA]</scope>
    <source>
        <strain evidence="2 3">LMG 29544</strain>
    </source>
</reference>